<organism evidence="1">
    <name type="scientific">Oryza barthii</name>
    <dbReference type="NCBI Taxonomy" id="65489"/>
    <lineage>
        <taxon>Eukaryota</taxon>
        <taxon>Viridiplantae</taxon>
        <taxon>Streptophyta</taxon>
        <taxon>Embryophyta</taxon>
        <taxon>Tracheophyta</taxon>
        <taxon>Spermatophyta</taxon>
        <taxon>Magnoliopsida</taxon>
        <taxon>Liliopsida</taxon>
        <taxon>Poales</taxon>
        <taxon>Poaceae</taxon>
        <taxon>BOP clade</taxon>
        <taxon>Oryzoideae</taxon>
        <taxon>Oryzeae</taxon>
        <taxon>Oryzinae</taxon>
        <taxon>Oryza</taxon>
    </lineage>
</organism>
<dbReference type="AlphaFoldDB" id="A0A0D3FKG1"/>
<dbReference type="Proteomes" id="UP000026960">
    <property type="component" value="Chromosome 3"/>
</dbReference>
<protein>
    <submittedName>
        <fullName evidence="1">Uncharacterized protein</fullName>
    </submittedName>
</protein>
<reference evidence="1" key="1">
    <citation type="journal article" date="2009" name="Rice">
        <title>De Novo Next Generation Sequencing of Plant Genomes.</title>
        <authorList>
            <person name="Rounsley S."/>
            <person name="Marri P.R."/>
            <person name="Yu Y."/>
            <person name="He R."/>
            <person name="Sisneros N."/>
            <person name="Goicoechea J.L."/>
            <person name="Lee S.J."/>
            <person name="Angelova A."/>
            <person name="Kudrna D."/>
            <person name="Luo M."/>
            <person name="Affourtit J."/>
            <person name="Desany B."/>
            <person name="Knight J."/>
            <person name="Niazi F."/>
            <person name="Egholm M."/>
            <person name="Wing R.A."/>
        </authorList>
    </citation>
    <scope>NUCLEOTIDE SEQUENCE [LARGE SCALE GENOMIC DNA]</scope>
    <source>
        <strain evidence="1">cv. IRGC 105608</strain>
    </source>
</reference>
<name>A0A0D3FKG1_9ORYZ</name>
<reference evidence="1" key="2">
    <citation type="submission" date="2015-03" db="UniProtKB">
        <authorList>
            <consortium name="EnsemblPlants"/>
        </authorList>
    </citation>
    <scope>IDENTIFICATION</scope>
</reference>
<evidence type="ECO:0000313" key="1">
    <source>
        <dbReference type="EnsemblPlants" id="OBART03G23290.1"/>
    </source>
</evidence>
<dbReference type="Gramene" id="OBART03G23290.1">
    <property type="protein sequence ID" value="OBART03G23290.1"/>
    <property type="gene ID" value="OBART03G23290"/>
</dbReference>
<keyword evidence="2" id="KW-1185">Reference proteome</keyword>
<evidence type="ECO:0000313" key="2">
    <source>
        <dbReference type="Proteomes" id="UP000026960"/>
    </source>
</evidence>
<dbReference type="HOGENOM" id="CLU_2964514_0_0_1"/>
<dbReference type="EnsemblPlants" id="OBART03G23290.1">
    <property type="protein sequence ID" value="OBART03G23290.1"/>
    <property type="gene ID" value="OBART03G23290"/>
</dbReference>
<accession>A0A0D3FKG1</accession>
<proteinExistence type="predicted"/>
<dbReference type="PaxDb" id="65489-OBART03G23290.1"/>
<sequence length="59" mass="6512">MAERSNGWHAGGGQVCKRRSEALWTTTTTKVGKNPHLFWGDLGGGGWGSQRRPSKEIWS</sequence>